<keyword evidence="3" id="KW-1185">Reference proteome</keyword>
<dbReference type="RefSeq" id="WP_323577784.1">
    <property type="nucleotide sequence ID" value="NZ_JAYGJQ010000002.1"/>
</dbReference>
<dbReference type="Proteomes" id="UP001302274">
    <property type="component" value="Unassembled WGS sequence"/>
</dbReference>
<reference evidence="2 3" key="1">
    <citation type="submission" date="2023-11" db="EMBL/GenBank/DDBJ databases">
        <title>A Novel Polar Bacteriovorax (B. antarcticus) Isolated from the Biocrust in Antarctica.</title>
        <authorList>
            <person name="Mun W."/>
            <person name="Choi S.Y."/>
            <person name="Mitchell R.J."/>
        </authorList>
    </citation>
    <scope>NUCLEOTIDE SEQUENCE [LARGE SCALE GENOMIC DNA]</scope>
    <source>
        <strain evidence="2 3">PP10</strain>
    </source>
</reference>
<dbReference type="EMBL" id="JAYGJQ010000002">
    <property type="protein sequence ID" value="MEA9357673.1"/>
    <property type="molecule type" value="Genomic_DNA"/>
</dbReference>
<protein>
    <submittedName>
        <fullName evidence="2">Uncharacterized protein</fullName>
    </submittedName>
</protein>
<name>A0ABU5VX76_9BACT</name>
<organism evidence="2 3">
    <name type="scientific">Bacteriovorax antarcticus</name>
    <dbReference type="NCBI Taxonomy" id="3088717"/>
    <lineage>
        <taxon>Bacteria</taxon>
        <taxon>Pseudomonadati</taxon>
        <taxon>Bdellovibrionota</taxon>
        <taxon>Bacteriovoracia</taxon>
        <taxon>Bacteriovoracales</taxon>
        <taxon>Bacteriovoracaceae</taxon>
        <taxon>Bacteriovorax</taxon>
    </lineage>
</organism>
<feature type="compositionally biased region" description="Basic and acidic residues" evidence="1">
    <location>
        <begin position="19"/>
        <end position="48"/>
    </location>
</feature>
<comment type="caution">
    <text evidence="2">The sequence shown here is derived from an EMBL/GenBank/DDBJ whole genome shotgun (WGS) entry which is preliminary data.</text>
</comment>
<evidence type="ECO:0000313" key="2">
    <source>
        <dbReference type="EMBL" id="MEA9357673.1"/>
    </source>
</evidence>
<gene>
    <name evidence="2" type="ORF">SHI21_15695</name>
</gene>
<evidence type="ECO:0000313" key="3">
    <source>
        <dbReference type="Proteomes" id="UP001302274"/>
    </source>
</evidence>
<feature type="region of interest" description="Disordered" evidence="1">
    <location>
        <begin position="1"/>
        <end position="48"/>
    </location>
</feature>
<proteinExistence type="predicted"/>
<accession>A0ABU5VX76</accession>
<evidence type="ECO:0000256" key="1">
    <source>
        <dbReference type="SAM" id="MobiDB-lite"/>
    </source>
</evidence>
<sequence>MSKKAKLKKNLDPFTSASDIEKGLQLDKKKSKRSPQEKNRRDRHLQKEIVRQLTDELIKLSDKDILEESAREKNPNYKGNEVIYTIRPVDSDD</sequence>